<dbReference type="AlphaFoldDB" id="A0A1C0ACJ7"/>
<gene>
    <name evidence="1" type="ORF">U472_02605</name>
</gene>
<organism evidence="1 2">
    <name type="scientific">Orenia metallireducens</name>
    <dbReference type="NCBI Taxonomy" id="1413210"/>
    <lineage>
        <taxon>Bacteria</taxon>
        <taxon>Bacillati</taxon>
        <taxon>Bacillota</taxon>
        <taxon>Clostridia</taxon>
        <taxon>Halanaerobiales</taxon>
        <taxon>Halobacteroidaceae</taxon>
        <taxon>Orenia</taxon>
    </lineage>
</organism>
<keyword evidence="2" id="KW-1185">Reference proteome</keyword>
<evidence type="ECO:0000313" key="2">
    <source>
        <dbReference type="Proteomes" id="UP000093514"/>
    </source>
</evidence>
<dbReference type="EMBL" id="LWDV01000006">
    <property type="protein sequence ID" value="OCL28102.1"/>
    <property type="molecule type" value="Genomic_DNA"/>
</dbReference>
<accession>A0A1C0ACJ7</accession>
<dbReference type="OrthoDB" id="5066079at2"/>
<name>A0A1C0ACJ7_9FIRM</name>
<proteinExistence type="predicted"/>
<dbReference type="Proteomes" id="UP000093514">
    <property type="component" value="Unassembled WGS sequence"/>
</dbReference>
<sequence>MDKLSEIIENYLKRYKVEDVINQNSKILFILESPHTQEMKYGYPVAGSSGVDMTKFIYGQEFNDSFGKIVSQVDKYSDDYPNLTNFSILNVSSAPMQKRGLKAYKLSSNDEQVIDILEKLRVNYKTKQHKNKDWNRVKSMLLEDFKQRLLLALEKSNSIKYLVPCGRFAEAYLNLSKELEVSIAERRIISEIPHPSFNQWFHYDSMEKLRKVLDEVGIS</sequence>
<protein>
    <recommendedName>
        <fullName evidence="3">Uracil DNA glycosylase superfamily protein</fullName>
    </recommendedName>
</protein>
<comment type="caution">
    <text evidence="1">The sequence shown here is derived from an EMBL/GenBank/DDBJ whole genome shotgun (WGS) entry which is preliminary data.</text>
</comment>
<reference evidence="2" key="1">
    <citation type="submission" date="2016-07" db="EMBL/GenBank/DDBJ databases">
        <authorList>
            <person name="Florea S."/>
            <person name="Webb J.S."/>
            <person name="Jaromczyk J."/>
            <person name="Schardl C.L."/>
        </authorList>
    </citation>
    <scope>NUCLEOTIDE SEQUENCE [LARGE SCALE GENOMIC DNA]</scope>
    <source>
        <strain evidence="2">Z6</strain>
    </source>
</reference>
<reference evidence="1 2" key="2">
    <citation type="submission" date="2016-08" db="EMBL/GenBank/DDBJ databases">
        <title>Orenia metallireducens sp. nov. strain Z6, a Novel Metal-reducing Firmicute from the Deep Subsurface.</title>
        <authorList>
            <person name="Maxim B.I."/>
            <person name="Kenneth K."/>
            <person name="Flynn T.M."/>
            <person name="Oloughlin E.J."/>
            <person name="Locke R.A."/>
            <person name="Weber J.R."/>
            <person name="Egan S.M."/>
            <person name="Mackie R.I."/>
            <person name="Cann I.K."/>
        </authorList>
    </citation>
    <scope>NUCLEOTIDE SEQUENCE [LARGE SCALE GENOMIC DNA]</scope>
    <source>
        <strain evidence="1 2">Z6</strain>
    </source>
</reference>
<evidence type="ECO:0008006" key="3">
    <source>
        <dbReference type="Google" id="ProtNLM"/>
    </source>
</evidence>
<evidence type="ECO:0000313" key="1">
    <source>
        <dbReference type="EMBL" id="OCL28102.1"/>
    </source>
</evidence>
<dbReference type="RefSeq" id="WP_068715213.1">
    <property type="nucleotide sequence ID" value="NZ_LWDV01000006.1"/>
</dbReference>